<dbReference type="InterPro" id="IPR048913">
    <property type="entry name" value="BetaGal_gal-bd"/>
</dbReference>
<comment type="caution">
    <text evidence="8">The sequence shown here is derived from an EMBL/GenBank/DDBJ whole genome shotgun (WGS) entry which is preliminary data.</text>
</comment>
<dbReference type="InterPro" id="IPR008979">
    <property type="entry name" value="Galactose-bd-like_sf"/>
</dbReference>
<evidence type="ECO:0000256" key="1">
    <source>
        <dbReference type="ARBA" id="ARBA00009809"/>
    </source>
</evidence>
<dbReference type="AlphaFoldDB" id="A0A556MUY0"/>
<dbReference type="OrthoDB" id="703126at2"/>
<keyword evidence="9" id="KW-1185">Reference proteome</keyword>
<dbReference type="Gene3D" id="2.60.120.260">
    <property type="entry name" value="Galactose-binding domain-like"/>
    <property type="match status" value="2"/>
</dbReference>
<feature type="domain" description="Beta-galactosidase galactose-binding" evidence="7">
    <location>
        <begin position="789"/>
        <end position="851"/>
    </location>
</feature>
<keyword evidence="3" id="KW-0326">Glycosidase</keyword>
<protein>
    <submittedName>
        <fullName evidence="8">Uncharacterized protein</fullName>
    </submittedName>
</protein>
<feature type="chain" id="PRO_5021831763" evidence="5">
    <location>
        <begin position="19"/>
        <end position="883"/>
    </location>
</feature>
<proteinExistence type="inferred from homology"/>
<evidence type="ECO:0000256" key="4">
    <source>
        <dbReference type="RuleBase" id="RU003679"/>
    </source>
</evidence>
<dbReference type="Pfam" id="PF21467">
    <property type="entry name" value="BetaGal_gal-bd"/>
    <property type="match status" value="1"/>
</dbReference>
<feature type="domain" description="Glycoside hydrolase 35 catalytic" evidence="6">
    <location>
        <begin position="49"/>
        <end position="335"/>
    </location>
</feature>
<dbReference type="RefSeq" id="WP_144247283.1">
    <property type="nucleotide sequence ID" value="NZ_VLPK01000001.1"/>
</dbReference>
<evidence type="ECO:0000259" key="7">
    <source>
        <dbReference type="Pfam" id="PF21467"/>
    </source>
</evidence>
<keyword evidence="5" id="KW-0732">Signal</keyword>
<dbReference type="InterPro" id="IPR017853">
    <property type="entry name" value="GH"/>
</dbReference>
<dbReference type="InterPro" id="IPR001944">
    <property type="entry name" value="Glycoside_Hdrlase_35"/>
</dbReference>
<organism evidence="8 9">
    <name type="scientific">Mucilaginibacter corticis</name>
    <dbReference type="NCBI Taxonomy" id="2597670"/>
    <lineage>
        <taxon>Bacteria</taxon>
        <taxon>Pseudomonadati</taxon>
        <taxon>Bacteroidota</taxon>
        <taxon>Sphingobacteriia</taxon>
        <taxon>Sphingobacteriales</taxon>
        <taxon>Sphingobacteriaceae</taxon>
        <taxon>Mucilaginibacter</taxon>
    </lineage>
</organism>
<keyword evidence="2" id="KW-0378">Hydrolase</keyword>
<dbReference type="PRINTS" id="PR00742">
    <property type="entry name" value="GLHYDRLASE35"/>
</dbReference>
<evidence type="ECO:0000313" key="8">
    <source>
        <dbReference type="EMBL" id="TSJ43717.1"/>
    </source>
</evidence>
<gene>
    <name evidence="8" type="ORF">FO440_05875</name>
</gene>
<reference evidence="8 9" key="1">
    <citation type="submission" date="2019-07" db="EMBL/GenBank/DDBJ databases">
        <authorList>
            <person name="Huq M.A."/>
        </authorList>
    </citation>
    <scope>NUCLEOTIDE SEQUENCE [LARGE SCALE GENOMIC DNA]</scope>
    <source>
        <strain evidence="8 9">MAH-19</strain>
    </source>
</reference>
<dbReference type="Gene3D" id="3.20.20.80">
    <property type="entry name" value="Glycosidases"/>
    <property type="match status" value="1"/>
</dbReference>
<dbReference type="GO" id="GO:0005975">
    <property type="term" value="P:carbohydrate metabolic process"/>
    <property type="evidence" value="ECO:0007669"/>
    <property type="project" value="InterPro"/>
</dbReference>
<name>A0A556MUY0_9SPHI</name>
<evidence type="ECO:0000313" key="9">
    <source>
        <dbReference type="Proteomes" id="UP000318733"/>
    </source>
</evidence>
<accession>A0A556MUY0</accession>
<evidence type="ECO:0000259" key="6">
    <source>
        <dbReference type="Pfam" id="PF01301"/>
    </source>
</evidence>
<dbReference type="InterPro" id="IPR031330">
    <property type="entry name" value="Gly_Hdrlase_35_cat"/>
</dbReference>
<dbReference type="Pfam" id="PF01301">
    <property type="entry name" value="Glyco_hydro_35"/>
    <property type="match status" value="1"/>
</dbReference>
<dbReference type="GO" id="GO:0004553">
    <property type="term" value="F:hydrolase activity, hydrolyzing O-glycosyl compounds"/>
    <property type="evidence" value="ECO:0007669"/>
    <property type="project" value="InterPro"/>
</dbReference>
<sequence length="883" mass="97877">MRTILFILLFAFISKVNAQPGTGTPTRNDHMFPSATSAKPFIDYDARGFLVNGKRTFIASAGMEYARVPRALWHDRLLRLKRAGFNAIEMYTFWNFHEPKEGQFNFTGDHDLNAFLQLIKSMGMYAIVRVGPYYCGEWDMGGYLIWLRFKPGLRVREDNPQFLAAVDKYFDKLMPIVSKNQVNHGGAVIMVQLENEHRAGWGTVTPNNYFKHLKDKTVSLGLQVPYFFSGLHSGNDPAGDFASLDDPARPNPWFCPEYWGVWFLNYGPQELDSTLYDRRTWKILAHGGNGYNVYMAHGGSNFAYNNDKENAASYDYGAAIGQTGDLRPIYYAFKRANWFAQSFQTVLANSLDDQADKPAVSDTIIKITSRKSPAGTISFLDNPDSVAVKFDLHAPASIPVKAVVAVNLQAGEIMPVVQNYQLTPAVKLVWAPTRIYGIVAQGNTTTLLLYGDTGSLAQLYFKTGGDMKVTSGTANFKTNGGLLEFSAAVTASPDAYSFTADGKEIKLIVVNNQLASRSWFAELDGQTHVVIGPDYAADLSGKSNQMSLTIERPWIAHTNNPTWIFKPTGSVMKPAQPVRMVKRLVTVNPDPWQFARADQPAMPGYDDSKWLKSKEPQQMGADGDITAYAWYRTKIKVAHSGKYALILKHAPENGALFVDGKRMDTATIFQDTTHITLTGGMTHTLALFTSHIGRNKLIFKTGRIDTLDRKGIWGEVKLQQEGGKSVAVTITNWRMQGGPCGSSIGDGCAISMATNTHLQPHKAARALSRGELEGGYEWQPLSVATFHGPAFYRSTLNFPASKQSNSIWRVNTTSLSRGSVWVNGHNLGRYPEKIKINGMYIPECWLKPGKNSLVIFDEEGVSPDKVAVEAEAAASRDTETLQF</sequence>
<dbReference type="SUPFAM" id="SSF51445">
    <property type="entry name" value="(Trans)glycosidases"/>
    <property type="match status" value="1"/>
</dbReference>
<evidence type="ECO:0000256" key="5">
    <source>
        <dbReference type="SAM" id="SignalP"/>
    </source>
</evidence>
<comment type="similarity">
    <text evidence="1 4">Belongs to the glycosyl hydrolase 35 family.</text>
</comment>
<dbReference type="SUPFAM" id="SSF49785">
    <property type="entry name" value="Galactose-binding domain-like"/>
    <property type="match status" value="1"/>
</dbReference>
<feature type="signal peptide" evidence="5">
    <location>
        <begin position="1"/>
        <end position="18"/>
    </location>
</feature>
<dbReference type="Proteomes" id="UP000318733">
    <property type="component" value="Unassembled WGS sequence"/>
</dbReference>
<dbReference type="PANTHER" id="PTHR23421">
    <property type="entry name" value="BETA-GALACTOSIDASE RELATED"/>
    <property type="match status" value="1"/>
</dbReference>
<evidence type="ECO:0000256" key="3">
    <source>
        <dbReference type="ARBA" id="ARBA00023295"/>
    </source>
</evidence>
<evidence type="ECO:0000256" key="2">
    <source>
        <dbReference type="ARBA" id="ARBA00022801"/>
    </source>
</evidence>
<dbReference type="EMBL" id="VLPK01000001">
    <property type="protein sequence ID" value="TSJ43717.1"/>
    <property type="molecule type" value="Genomic_DNA"/>
</dbReference>